<feature type="domain" description="Mechanosensitive ion channel MscS" evidence="11">
    <location>
        <begin position="194"/>
        <end position="262"/>
    </location>
</feature>
<dbReference type="PANTHER" id="PTHR30414:SF0">
    <property type="entry name" value="MINICONDUCTANCE MECHANOSENSITIVE CHANNEL YBDG"/>
    <property type="match status" value="1"/>
</dbReference>
<keyword evidence="6" id="KW-0346">Stress response</keyword>
<evidence type="ECO:0000256" key="5">
    <source>
        <dbReference type="ARBA" id="ARBA00022989"/>
    </source>
</evidence>
<organism evidence="12 13">
    <name type="scientific">Coprobacter fastidiosus</name>
    <dbReference type="NCBI Taxonomy" id="1099853"/>
    <lineage>
        <taxon>Bacteria</taxon>
        <taxon>Pseudomonadati</taxon>
        <taxon>Bacteroidota</taxon>
        <taxon>Bacteroidia</taxon>
        <taxon>Bacteroidales</taxon>
        <taxon>Barnesiellaceae</taxon>
        <taxon>Coprobacter</taxon>
    </lineage>
</organism>
<evidence type="ECO:0000256" key="4">
    <source>
        <dbReference type="ARBA" id="ARBA00022692"/>
    </source>
</evidence>
<dbReference type="GO" id="GO:0008381">
    <property type="term" value="F:mechanosensitive monoatomic ion channel activity"/>
    <property type="evidence" value="ECO:0007669"/>
    <property type="project" value="InterPro"/>
</dbReference>
<dbReference type="FunFam" id="2.30.30.60:FF:000002">
    <property type="entry name" value="Mechanosensitive ion channel family protein"/>
    <property type="match status" value="1"/>
</dbReference>
<dbReference type="InterPro" id="IPR010920">
    <property type="entry name" value="LSM_dom_sf"/>
</dbReference>
<evidence type="ECO:0000313" key="12">
    <source>
        <dbReference type="EMBL" id="HBJ09293.1"/>
    </source>
</evidence>
<name>A0A354M454_9BACT</name>
<dbReference type="RefSeq" id="WP_022391068.1">
    <property type="nucleotide sequence ID" value="NZ_JAXVFC010000023.1"/>
</dbReference>
<evidence type="ECO:0000259" key="11">
    <source>
        <dbReference type="Pfam" id="PF00924"/>
    </source>
</evidence>
<evidence type="ECO:0000256" key="3">
    <source>
        <dbReference type="ARBA" id="ARBA00022519"/>
    </source>
</evidence>
<keyword evidence="3" id="KW-0997">Cell inner membrane</keyword>
<evidence type="ECO:0000256" key="10">
    <source>
        <dbReference type="SAM" id="Phobius"/>
    </source>
</evidence>
<dbReference type="EMBL" id="DNWC01000130">
    <property type="protein sequence ID" value="HBJ09293.1"/>
    <property type="molecule type" value="Genomic_DNA"/>
</dbReference>
<evidence type="ECO:0000256" key="9">
    <source>
        <dbReference type="ARBA" id="ARBA00093659"/>
    </source>
</evidence>
<comment type="caution">
    <text evidence="12">The sequence shown here is derived from an EMBL/GenBank/DDBJ whole genome shotgun (WGS) entry which is preliminary data.</text>
</comment>
<keyword evidence="2" id="KW-1003">Cell membrane</keyword>
<keyword evidence="7 10" id="KW-0472">Membrane</keyword>
<evidence type="ECO:0000256" key="8">
    <source>
        <dbReference type="ARBA" id="ARBA00093630"/>
    </source>
</evidence>
<gene>
    <name evidence="12" type="ORF">DDY73_09850</name>
</gene>
<evidence type="ECO:0000256" key="7">
    <source>
        <dbReference type="ARBA" id="ARBA00023136"/>
    </source>
</evidence>
<comment type="subcellular location">
    <subcellularLocation>
        <location evidence="1">Cell inner membrane</location>
        <topology evidence="1">Multi-pass membrane protein</topology>
    </subcellularLocation>
</comment>
<dbReference type="GO" id="GO:0071470">
    <property type="term" value="P:cellular response to osmotic stress"/>
    <property type="evidence" value="ECO:0007669"/>
    <property type="project" value="InterPro"/>
</dbReference>
<keyword evidence="4 10" id="KW-0812">Transmembrane</keyword>
<protein>
    <recommendedName>
        <fullName evidence="8">Mechanosensing system component YbdG</fullName>
    </recommendedName>
    <alternativeName>
        <fullName evidence="9">Mechanosensitive channel homolog YbdG</fullName>
    </alternativeName>
</protein>
<reference evidence="12 13" key="1">
    <citation type="journal article" date="2018" name="Nat. Biotechnol.">
        <title>A standardized bacterial taxonomy based on genome phylogeny substantially revises the tree of life.</title>
        <authorList>
            <person name="Parks D.H."/>
            <person name="Chuvochina M."/>
            <person name="Waite D.W."/>
            <person name="Rinke C."/>
            <person name="Skarshewski A."/>
            <person name="Chaumeil P.A."/>
            <person name="Hugenholtz P."/>
        </authorList>
    </citation>
    <scope>NUCLEOTIDE SEQUENCE [LARGE SCALE GENOMIC DNA]</scope>
    <source>
        <strain evidence="12">UBA11482</strain>
    </source>
</reference>
<keyword evidence="5 10" id="KW-1133">Transmembrane helix</keyword>
<feature type="transmembrane region" description="Helical" evidence="10">
    <location>
        <begin position="28"/>
        <end position="49"/>
    </location>
</feature>
<dbReference type="InterPro" id="IPR006685">
    <property type="entry name" value="MscS_channel_2nd"/>
</dbReference>
<evidence type="ECO:0000256" key="2">
    <source>
        <dbReference type="ARBA" id="ARBA00022475"/>
    </source>
</evidence>
<dbReference type="Proteomes" id="UP000262954">
    <property type="component" value="Unassembled WGS sequence"/>
</dbReference>
<dbReference type="PANTHER" id="PTHR30414">
    <property type="entry name" value="MINICONDUCTANCE MECHANOSENSITIVE CHANNEL YBDG"/>
    <property type="match status" value="1"/>
</dbReference>
<evidence type="ECO:0000256" key="1">
    <source>
        <dbReference type="ARBA" id="ARBA00004429"/>
    </source>
</evidence>
<evidence type="ECO:0000256" key="6">
    <source>
        <dbReference type="ARBA" id="ARBA00023016"/>
    </source>
</evidence>
<accession>A0A354M454</accession>
<dbReference type="Gene3D" id="2.30.30.60">
    <property type="match status" value="1"/>
</dbReference>
<feature type="transmembrane region" description="Helical" evidence="10">
    <location>
        <begin position="81"/>
        <end position="98"/>
    </location>
</feature>
<evidence type="ECO:0000313" key="13">
    <source>
        <dbReference type="Proteomes" id="UP000262954"/>
    </source>
</evidence>
<feature type="transmembrane region" description="Helical" evidence="10">
    <location>
        <begin position="175"/>
        <end position="192"/>
    </location>
</feature>
<dbReference type="InterPro" id="IPR030192">
    <property type="entry name" value="YbdG"/>
</dbReference>
<sequence>MLLETENILYWISGWFDNTSLSPSLSLFFSRVIILVAILLLAVIADYICRYFINSVVHRIVKNTKAEWDDMLFDRKLLNKLALTVPAVMIYFLIPLAFPEQPVALSWVLKLCIVYIIAVVLRFFNSFLNILLELTNRKEKLRDRPVKGLFQTLQVLLFFVGTIFIISVIIDKSPLSLFAGLGASAAILMLVFKDTIMGFVSGIQLSANDMLRPGDWITVPKHGANGRVIEVTLNTVKIRNFDNTIVTVPPYALVSDSFQNWRGMEESGGRRIKRAVHIDMNSVKFCTPEMLERFCRLEGVREYVDYKKELSPQSRLTNIGLFRAYLDRYIRALPECNEDLTILVRYLEATDKGMPLEIYFFTKRKEWPLYEALQADVLDHIMAVLPEFDLRVFQSPSGADFRFLSSR</sequence>
<feature type="transmembrane region" description="Helical" evidence="10">
    <location>
        <begin position="104"/>
        <end position="128"/>
    </location>
</feature>
<feature type="transmembrane region" description="Helical" evidence="10">
    <location>
        <begin position="149"/>
        <end position="169"/>
    </location>
</feature>
<proteinExistence type="predicted"/>
<dbReference type="AlphaFoldDB" id="A0A354M454"/>
<dbReference type="InterPro" id="IPR023408">
    <property type="entry name" value="MscS_beta-dom_sf"/>
</dbReference>
<dbReference type="SUPFAM" id="SSF50182">
    <property type="entry name" value="Sm-like ribonucleoproteins"/>
    <property type="match status" value="1"/>
</dbReference>
<dbReference type="GO" id="GO:0005886">
    <property type="term" value="C:plasma membrane"/>
    <property type="evidence" value="ECO:0007669"/>
    <property type="project" value="UniProtKB-SubCell"/>
</dbReference>
<dbReference type="Pfam" id="PF00924">
    <property type="entry name" value="MS_channel_2nd"/>
    <property type="match status" value="1"/>
</dbReference>